<dbReference type="Pfam" id="PF25967">
    <property type="entry name" value="RND-MFP_C"/>
    <property type="match status" value="1"/>
</dbReference>
<name>A0ABU1TFQ4_9SPHI</name>
<dbReference type="InterPro" id="IPR006143">
    <property type="entry name" value="RND_pump_MFP"/>
</dbReference>
<accession>A0ABU1TFQ4</accession>
<evidence type="ECO:0000313" key="8">
    <source>
        <dbReference type="Proteomes" id="UP001247620"/>
    </source>
</evidence>
<evidence type="ECO:0000256" key="2">
    <source>
        <dbReference type="ARBA" id="ARBA00009477"/>
    </source>
</evidence>
<dbReference type="InterPro" id="IPR058792">
    <property type="entry name" value="Beta-barrel_RND_2"/>
</dbReference>
<keyword evidence="8" id="KW-1185">Reference proteome</keyword>
<feature type="domain" description="Multidrug resistance protein MdtA-like C-terminal permuted SH3" evidence="6">
    <location>
        <begin position="282"/>
        <end position="342"/>
    </location>
</feature>
<protein>
    <submittedName>
        <fullName evidence="7">RND family efflux transporter MFP subunit</fullName>
    </submittedName>
</protein>
<dbReference type="Gene3D" id="2.40.420.20">
    <property type="match status" value="1"/>
</dbReference>
<dbReference type="EMBL" id="JAVDUU010000004">
    <property type="protein sequence ID" value="MDR6944081.1"/>
    <property type="molecule type" value="Genomic_DNA"/>
</dbReference>
<dbReference type="NCBIfam" id="TIGR01730">
    <property type="entry name" value="RND_mfp"/>
    <property type="match status" value="1"/>
</dbReference>
<feature type="domain" description="CusB-like beta-barrel" evidence="5">
    <location>
        <begin position="195"/>
        <end position="268"/>
    </location>
</feature>
<reference evidence="7 8" key="1">
    <citation type="submission" date="2023-07" db="EMBL/GenBank/DDBJ databases">
        <title>Sorghum-associated microbial communities from plants grown in Nebraska, USA.</title>
        <authorList>
            <person name="Schachtman D."/>
        </authorList>
    </citation>
    <scope>NUCLEOTIDE SEQUENCE [LARGE SCALE GENOMIC DNA]</scope>
    <source>
        <strain evidence="7 8">3262</strain>
    </source>
</reference>
<dbReference type="Gene3D" id="2.40.30.170">
    <property type="match status" value="1"/>
</dbReference>
<evidence type="ECO:0000259" key="5">
    <source>
        <dbReference type="Pfam" id="PF25954"/>
    </source>
</evidence>
<dbReference type="Gene3D" id="2.40.50.100">
    <property type="match status" value="1"/>
</dbReference>
<comment type="subcellular location">
    <subcellularLocation>
        <location evidence="1">Cell envelope</location>
    </subcellularLocation>
</comment>
<comment type="caution">
    <text evidence="7">The sequence shown here is derived from an EMBL/GenBank/DDBJ whole genome shotgun (WGS) entry which is preliminary data.</text>
</comment>
<dbReference type="Proteomes" id="UP001247620">
    <property type="component" value="Unassembled WGS sequence"/>
</dbReference>
<keyword evidence="3" id="KW-0813">Transport</keyword>
<evidence type="ECO:0000259" key="4">
    <source>
        <dbReference type="Pfam" id="PF25917"/>
    </source>
</evidence>
<sequence length="354" mass="37664">MKTKTTLTAAVLTALWISGCSGGKEQKKGPDTLAVNVFNLGSTSISAGDHTVYDGTLEADKTIDLSFQVSGIILSFPVHTGDYVKKGQLVGSVDETTYRSQYNAQLAQVKLARENYTRINEVFKKGSVAEIKMLEARSNFEQATSAARATYQNIAHTHLYAPVSGFVGEKKAEAGAVANPGQPVLQLLDTRSVKVMVAVPESEINRYKAGTQATVKIDALGDVPLKGQVAEVGVLALNGSANYNVKITLANNDMRLRPGMLCKVVFEKAASAADAAGNAKEVIVPVQAIQVDEKGNSFVYIAAADHKAARKEVTTGQLYSKGIAIRSGLTGNEQVITSGYQKLADQTPVIVNNK</sequence>
<gene>
    <name evidence="7" type="ORF">J2W55_003941</name>
</gene>
<evidence type="ECO:0000256" key="1">
    <source>
        <dbReference type="ARBA" id="ARBA00004196"/>
    </source>
</evidence>
<evidence type="ECO:0000313" key="7">
    <source>
        <dbReference type="EMBL" id="MDR6944081.1"/>
    </source>
</evidence>
<dbReference type="RefSeq" id="WP_310099502.1">
    <property type="nucleotide sequence ID" value="NZ_JAVDUU010000004.1"/>
</dbReference>
<proteinExistence type="inferred from homology"/>
<dbReference type="Pfam" id="PF25954">
    <property type="entry name" value="Beta-barrel_RND_2"/>
    <property type="match status" value="1"/>
</dbReference>
<comment type="similarity">
    <text evidence="2">Belongs to the membrane fusion protein (MFP) (TC 8.A.1) family.</text>
</comment>
<dbReference type="SUPFAM" id="SSF111369">
    <property type="entry name" value="HlyD-like secretion proteins"/>
    <property type="match status" value="1"/>
</dbReference>
<dbReference type="PROSITE" id="PS51257">
    <property type="entry name" value="PROKAR_LIPOPROTEIN"/>
    <property type="match status" value="1"/>
</dbReference>
<dbReference type="PANTHER" id="PTHR30469:SF15">
    <property type="entry name" value="HLYD FAMILY OF SECRETION PROTEINS"/>
    <property type="match status" value="1"/>
</dbReference>
<dbReference type="Pfam" id="PF25917">
    <property type="entry name" value="BSH_RND"/>
    <property type="match status" value="1"/>
</dbReference>
<dbReference type="InterPro" id="IPR058625">
    <property type="entry name" value="MdtA-like_BSH"/>
</dbReference>
<organism evidence="7 8">
    <name type="scientific">Mucilaginibacter pocheonensis</name>
    <dbReference type="NCBI Taxonomy" id="398050"/>
    <lineage>
        <taxon>Bacteria</taxon>
        <taxon>Pseudomonadati</taxon>
        <taxon>Bacteroidota</taxon>
        <taxon>Sphingobacteriia</taxon>
        <taxon>Sphingobacteriales</taxon>
        <taxon>Sphingobacteriaceae</taxon>
        <taxon>Mucilaginibacter</taxon>
    </lineage>
</organism>
<dbReference type="InterPro" id="IPR058627">
    <property type="entry name" value="MdtA-like_C"/>
</dbReference>
<feature type="domain" description="Multidrug resistance protein MdtA-like barrel-sandwich hybrid" evidence="4">
    <location>
        <begin position="62"/>
        <end position="184"/>
    </location>
</feature>
<dbReference type="PANTHER" id="PTHR30469">
    <property type="entry name" value="MULTIDRUG RESISTANCE PROTEIN MDTA"/>
    <property type="match status" value="1"/>
</dbReference>
<evidence type="ECO:0000259" key="6">
    <source>
        <dbReference type="Pfam" id="PF25967"/>
    </source>
</evidence>
<evidence type="ECO:0000256" key="3">
    <source>
        <dbReference type="ARBA" id="ARBA00022448"/>
    </source>
</evidence>